<dbReference type="PANTHER" id="PTHR42776:SF27">
    <property type="entry name" value="DIPEPTIDYL PEPTIDASE FAMILY MEMBER 6"/>
    <property type="match status" value="1"/>
</dbReference>
<proteinExistence type="predicted"/>
<reference evidence="5" key="1">
    <citation type="journal article" date="2019" name="Int. J. Syst. Evol. Microbiol.">
        <title>The Global Catalogue of Microorganisms (GCM) 10K type strain sequencing project: providing services to taxonomists for standard genome sequencing and annotation.</title>
        <authorList>
            <consortium name="The Broad Institute Genomics Platform"/>
            <consortium name="The Broad Institute Genome Sequencing Center for Infectious Disease"/>
            <person name="Wu L."/>
            <person name="Ma J."/>
        </authorList>
    </citation>
    <scope>NUCLEOTIDE SEQUENCE [LARGE SCALE GENOMIC DNA]</scope>
    <source>
        <strain evidence="5">CGMCC 1.10759</strain>
    </source>
</reference>
<keyword evidence="5" id="KW-1185">Reference proteome</keyword>
<dbReference type="PANTHER" id="PTHR42776">
    <property type="entry name" value="SERINE PEPTIDASE S9 FAMILY MEMBER"/>
    <property type="match status" value="1"/>
</dbReference>
<evidence type="ECO:0000256" key="1">
    <source>
        <dbReference type="ARBA" id="ARBA00022801"/>
    </source>
</evidence>
<organism evidence="4 5">
    <name type="scientific">Steroidobacter flavus</name>
    <dbReference type="NCBI Taxonomy" id="1842136"/>
    <lineage>
        <taxon>Bacteria</taxon>
        <taxon>Pseudomonadati</taxon>
        <taxon>Pseudomonadota</taxon>
        <taxon>Gammaproteobacteria</taxon>
        <taxon>Steroidobacterales</taxon>
        <taxon>Steroidobacteraceae</taxon>
        <taxon>Steroidobacter</taxon>
    </lineage>
</organism>
<protein>
    <submittedName>
        <fullName evidence="4">S9 family peptidase</fullName>
    </submittedName>
</protein>
<comment type="caution">
    <text evidence="4">The sequence shown here is derived from an EMBL/GenBank/DDBJ whole genome shotgun (WGS) entry which is preliminary data.</text>
</comment>
<dbReference type="Proteomes" id="UP001595904">
    <property type="component" value="Unassembled WGS sequence"/>
</dbReference>
<gene>
    <name evidence="4" type="ORF">ACFPN2_02445</name>
</gene>
<name>A0ABV8SKR5_9GAMM</name>
<dbReference type="Gene3D" id="2.120.10.30">
    <property type="entry name" value="TolB, C-terminal domain"/>
    <property type="match status" value="2"/>
</dbReference>
<dbReference type="EMBL" id="JBHSDU010000001">
    <property type="protein sequence ID" value="MFC4307930.1"/>
    <property type="molecule type" value="Genomic_DNA"/>
</dbReference>
<keyword evidence="2" id="KW-0732">Signal</keyword>
<keyword evidence="1" id="KW-0378">Hydrolase</keyword>
<dbReference type="InterPro" id="IPR001375">
    <property type="entry name" value="Peptidase_S9_cat"/>
</dbReference>
<dbReference type="SUPFAM" id="SSF53474">
    <property type="entry name" value="alpha/beta-Hydrolases"/>
    <property type="match status" value="1"/>
</dbReference>
<dbReference type="SUPFAM" id="SSF82171">
    <property type="entry name" value="DPP6 N-terminal domain-like"/>
    <property type="match status" value="1"/>
</dbReference>
<evidence type="ECO:0000256" key="2">
    <source>
        <dbReference type="SAM" id="SignalP"/>
    </source>
</evidence>
<feature type="chain" id="PRO_5047381685" evidence="2">
    <location>
        <begin position="18"/>
        <end position="763"/>
    </location>
</feature>
<feature type="signal peptide" evidence="2">
    <location>
        <begin position="1"/>
        <end position="17"/>
    </location>
</feature>
<accession>A0ABV8SKR5</accession>
<dbReference type="Gene3D" id="3.40.50.1820">
    <property type="entry name" value="alpha/beta hydrolase"/>
    <property type="match status" value="1"/>
</dbReference>
<dbReference type="Pfam" id="PF00326">
    <property type="entry name" value="Peptidase_S9"/>
    <property type="match status" value="1"/>
</dbReference>
<evidence type="ECO:0000259" key="3">
    <source>
        <dbReference type="Pfam" id="PF00326"/>
    </source>
</evidence>
<feature type="domain" description="Peptidase S9 prolyl oligopeptidase catalytic" evidence="3">
    <location>
        <begin position="556"/>
        <end position="758"/>
    </location>
</feature>
<evidence type="ECO:0000313" key="4">
    <source>
        <dbReference type="EMBL" id="MFC4307930.1"/>
    </source>
</evidence>
<evidence type="ECO:0000313" key="5">
    <source>
        <dbReference type="Proteomes" id="UP001595904"/>
    </source>
</evidence>
<dbReference type="InterPro" id="IPR011042">
    <property type="entry name" value="6-blade_b-propeller_TolB-like"/>
</dbReference>
<sequence>MRKFALAAMLLPVLAAAAQNSEFDYELAFDPIQIPGYDTLRLTSDDRRLAYTLQRKPSSLPGEQKYDPHATPGYYLGASIQLAERQERTGKLTSRALCNLSANSWAGAWSHDDSKLAFYSDAGGQPGLWLFDGSTCKQLGNILVGGVLGGAPSWSADDRKLYLTSPAVATEPAATKSAAITVFSAGGEGEPQQAGAPISWAPSKYSILEVDVASGNARTLVPADAEPTPVWQQVSASGRWLTYLSAPTQKDSAAGFEKSLVAVSLVDGTRQTIASGLRELWPTSARFHYTWHPSADRLVYWNDGGIYLVDLSGAGPSEPQRLAPELGRIESSTYSFTRDGRLVVGVDPVHADKSDRPDVTPRGLVVISLDGRTSRRHAIASTADFISLLLADQRTAWQPDACCITYQQRDKTSGRREVVRADIATGRQEILWQGHADFGNNFIATHDHKSLFSVYEDLQTAENISVFSPKFTRERAIVTDPRMDAFKIGAAETFQTVMPGYLGALETVRSTVLLPPGAKRGDRLPAIVMIYPGGDLSNRIESFGGGAGNTIPSLVYTSRGFAVLMANVKLGPEKAQNDVSKQMVDSLLPQVYRASELGYIDIERVALSGQSYGGYSTALIASQTNLFRAAIPVNGVFDIAGSYGRIDNNSSSINITWSEHSQGRMGVHPWAGLTRYIENSPYYRADRIYTPLLLLSGEADTRVPSEESRRMFTALRRLDKPVQLALYAGQGHVVSEWTRASAVDASRRSVEFLRKHLQPAAPK</sequence>
<dbReference type="InterPro" id="IPR029058">
    <property type="entry name" value="AB_hydrolase_fold"/>
</dbReference>
<dbReference type="RefSeq" id="WP_380594618.1">
    <property type="nucleotide sequence ID" value="NZ_JBHSDU010000001.1"/>
</dbReference>